<feature type="compositionally biased region" description="Basic and acidic residues" evidence="1">
    <location>
        <begin position="1"/>
        <end position="10"/>
    </location>
</feature>
<protein>
    <submittedName>
        <fullName evidence="3">SAM-dependent methyltransferase</fullName>
    </submittedName>
</protein>
<dbReference type="PANTHER" id="PTHR45036">
    <property type="entry name" value="METHYLTRANSFERASE LIKE 7B"/>
    <property type="match status" value="1"/>
</dbReference>
<evidence type="ECO:0000313" key="3">
    <source>
        <dbReference type="EMBL" id="MDR7081714.1"/>
    </source>
</evidence>
<sequence length="219" mass="23136">MNNNRQEGHSGHQPRSPSFGKSFARVGPRMDARGAAEHRRRLLEAAHGIVVEIGAGYGATFAFYPPAVTGVLALEPDPTLRELALAAARKAPVPVTVRDGMAESLPAADASVDVVVSSLVLCSVLDQSAALAEVVRVLRPGGLLLFYEHVRSAHRVLAAAEDLVTPLWSRIAGGCHPNRNTDAVIAEAGFKMQGLERFGFSALPGNPRLAHVLGVACKP</sequence>
<dbReference type="Gene3D" id="3.40.50.150">
    <property type="entry name" value="Vaccinia Virus protein VP39"/>
    <property type="match status" value="1"/>
</dbReference>
<gene>
    <name evidence="3" type="ORF">J2X01_000995</name>
</gene>
<dbReference type="EMBL" id="JAVDVQ010000003">
    <property type="protein sequence ID" value="MDR7081714.1"/>
    <property type="molecule type" value="Genomic_DNA"/>
</dbReference>
<dbReference type="GO" id="GO:0008168">
    <property type="term" value="F:methyltransferase activity"/>
    <property type="evidence" value="ECO:0007669"/>
    <property type="project" value="UniProtKB-KW"/>
</dbReference>
<dbReference type="SUPFAM" id="SSF53335">
    <property type="entry name" value="S-adenosyl-L-methionine-dependent methyltransferases"/>
    <property type="match status" value="1"/>
</dbReference>
<comment type="caution">
    <text evidence="3">The sequence shown here is derived from an EMBL/GenBank/DDBJ whole genome shotgun (WGS) entry which is preliminary data.</text>
</comment>
<dbReference type="Proteomes" id="UP001252243">
    <property type="component" value="Unassembled WGS sequence"/>
</dbReference>
<accession>A0ABU1U935</accession>
<keyword evidence="4" id="KW-1185">Reference proteome</keyword>
<keyword evidence="3" id="KW-0808">Transferase</keyword>
<dbReference type="GO" id="GO:0032259">
    <property type="term" value="P:methylation"/>
    <property type="evidence" value="ECO:0007669"/>
    <property type="project" value="UniProtKB-KW"/>
</dbReference>
<dbReference type="InterPro" id="IPR013216">
    <property type="entry name" value="Methyltransf_11"/>
</dbReference>
<name>A0ABU1U935_9MICC</name>
<feature type="domain" description="Methyltransferase type 11" evidence="2">
    <location>
        <begin position="51"/>
        <end position="146"/>
    </location>
</feature>
<feature type="region of interest" description="Disordered" evidence="1">
    <location>
        <begin position="1"/>
        <end position="24"/>
    </location>
</feature>
<dbReference type="InterPro" id="IPR052356">
    <property type="entry name" value="Thiol_S-MT"/>
</dbReference>
<dbReference type="InterPro" id="IPR029063">
    <property type="entry name" value="SAM-dependent_MTases_sf"/>
</dbReference>
<dbReference type="PANTHER" id="PTHR45036:SF1">
    <property type="entry name" value="METHYLTRANSFERASE LIKE 7A"/>
    <property type="match status" value="1"/>
</dbReference>
<dbReference type="Pfam" id="PF08241">
    <property type="entry name" value="Methyltransf_11"/>
    <property type="match status" value="1"/>
</dbReference>
<reference evidence="3 4" key="1">
    <citation type="submission" date="2023-07" db="EMBL/GenBank/DDBJ databases">
        <title>Sorghum-associated microbial communities from plants grown in Nebraska, USA.</title>
        <authorList>
            <person name="Schachtman D."/>
        </authorList>
    </citation>
    <scope>NUCLEOTIDE SEQUENCE [LARGE SCALE GENOMIC DNA]</scope>
    <source>
        <strain evidence="3 4">BE167</strain>
    </source>
</reference>
<dbReference type="CDD" id="cd02440">
    <property type="entry name" value="AdoMet_MTases"/>
    <property type="match status" value="1"/>
</dbReference>
<proteinExistence type="predicted"/>
<evidence type="ECO:0000259" key="2">
    <source>
        <dbReference type="Pfam" id="PF08241"/>
    </source>
</evidence>
<evidence type="ECO:0000256" key="1">
    <source>
        <dbReference type="SAM" id="MobiDB-lite"/>
    </source>
</evidence>
<organism evidence="3 4">
    <name type="scientific">Arthrobacter ginsengisoli</name>
    <dbReference type="NCBI Taxonomy" id="1356565"/>
    <lineage>
        <taxon>Bacteria</taxon>
        <taxon>Bacillati</taxon>
        <taxon>Actinomycetota</taxon>
        <taxon>Actinomycetes</taxon>
        <taxon>Micrococcales</taxon>
        <taxon>Micrococcaceae</taxon>
        <taxon>Arthrobacter</taxon>
    </lineage>
</organism>
<keyword evidence="3" id="KW-0489">Methyltransferase</keyword>
<evidence type="ECO:0000313" key="4">
    <source>
        <dbReference type="Proteomes" id="UP001252243"/>
    </source>
</evidence>
<dbReference type="RefSeq" id="WP_310051257.1">
    <property type="nucleotide sequence ID" value="NZ_JAVDVQ010000003.1"/>
</dbReference>